<dbReference type="STRING" id="290397.Adeh_3281"/>
<dbReference type="eggNOG" id="COG5340">
    <property type="taxonomic scope" value="Bacteria"/>
</dbReference>
<proteinExistence type="predicted"/>
<protein>
    <recommendedName>
        <fullName evidence="1">AbiEi antitoxin N-terminal domain-containing protein</fullName>
    </recommendedName>
</protein>
<dbReference type="InterPro" id="IPR025159">
    <property type="entry name" value="AbiEi_N"/>
</dbReference>
<evidence type="ECO:0000313" key="3">
    <source>
        <dbReference type="Proteomes" id="UP000001935"/>
    </source>
</evidence>
<name>Q2IEN9_ANADE</name>
<gene>
    <name evidence="2" type="ordered locus">Adeh_3281</name>
</gene>
<reference evidence="2 3" key="1">
    <citation type="submission" date="2006-01" db="EMBL/GenBank/DDBJ databases">
        <title>Complete sequence of Anaeromyxobacter dehalogenans 2CP-C.</title>
        <authorList>
            <consortium name="US DOE Joint Genome Institute"/>
            <person name="Copeland A."/>
            <person name="Lucas S."/>
            <person name="Lapidus A."/>
            <person name="Barry K."/>
            <person name="Detter J.C."/>
            <person name="Glavina T."/>
            <person name="Hammon N."/>
            <person name="Israni S."/>
            <person name="Pitluck S."/>
            <person name="Brettin T."/>
            <person name="Bruce D."/>
            <person name="Han C."/>
            <person name="Tapia R."/>
            <person name="Gilna P."/>
            <person name="Kiss H."/>
            <person name="Schmutz J."/>
            <person name="Larimer F."/>
            <person name="Land M."/>
            <person name="Kyrpides N."/>
            <person name="Anderson I."/>
            <person name="Sanford R.A."/>
            <person name="Ritalahti K.M."/>
            <person name="Thomas H.S."/>
            <person name="Kirby J.R."/>
            <person name="Zhulin I.B."/>
            <person name="Loeffler F.E."/>
            <person name="Richardson P."/>
        </authorList>
    </citation>
    <scope>NUCLEOTIDE SEQUENCE [LARGE SCALE GENOMIC DNA]</scope>
    <source>
        <strain evidence="2 3">2CP-C</strain>
    </source>
</reference>
<evidence type="ECO:0000259" key="1">
    <source>
        <dbReference type="Pfam" id="PF13338"/>
    </source>
</evidence>
<evidence type="ECO:0000313" key="2">
    <source>
        <dbReference type="EMBL" id="ABC83049.1"/>
    </source>
</evidence>
<feature type="domain" description="AbiEi antitoxin N-terminal" evidence="1">
    <location>
        <begin position="12"/>
        <end position="59"/>
    </location>
</feature>
<dbReference type="KEGG" id="ade:Adeh_3281"/>
<dbReference type="Proteomes" id="UP000001935">
    <property type="component" value="Chromosome"/>
</dbReference>
<dbReference type="RefSeq" id="WP_011422331.1">
    <property type="nucleotide sequence ID" value="NC_007760.1"/>
</dbReference>
<dbReference type="AlphaFoldDB" id="Q2IEN9"/>
<sequence length="192" mass="21563">MPGTAIKPSWDKLFATASGQDGLFTTEQAAEAGYYHQLLKRYVEFGRVRRVRRGIYRLVHYPAGEHEELAEIWLWSKQAGVFSHETALSLYELSDVLPKRVHLTVPADWRRRRLKVPRGVVLHHATVRADERSWFGAVPVTEPGRTLLDCAMTHLSPELLAQAFQQARSRGLVSPDGLAEISQAAGLREVPG</sequence>
<dbReference type="EMBL" id="CP000251">
    <property type="protein sequence ID" value="ABC83049.1"/>
    <property type="molecule type" value="Genomic_DNA"/>
</dbReference>
<organism evidence="2 3">
    <name type="scientific">Anaeromyxobacter dehalogenans (strain 2CP-C)</name>
    <dbReference type="NCBI Taxonomy" id="290397"/>
    <lineage>
        <taxon>Bacteria</taxon>
        <taxon>Pseudomonadati</taxon>
        <taxon>Myxococcota</taxon>
        <taxon>Myxococcia</taxon>
        <taxon>Myxococcales</taxon>
        <taxon>Cystobacterineae</taxon>
        <taxon>Anaeromyxobacteraceae</taxon>
        <taxon>Anaeromyxobacter</taxon>
    </lineage>
</organism>
<accession>Q2IEN9</accession>
<dbReference type="HOGENOM" id="CLU_119019_0_0_7"/>
<dbReference type="Pfam" id="PF13338">
    <property type="entry name" value="AbiEi_4"/>
    <property type="match status" value="1"/>
</dbReference>
<dbReference type="OrthoDB" id="5517693at2"/>